<evidence type="ECO:0000256" key="3">
    <source>
        <dbReference type="ARBA" id="ARBA00023163"/>
    </source>
</evidence>
<dbReference type="SUPFAM" id="SSF47413">
    <property type="entry name" value="lambda repressor-like DNA-binding domains"/>
    <property type="match status" value="1"/>
</dbReference>
<reference evidence="5 6" key="1">
    <citation type="submission" date="2020-08" db="EMBL/GenBank/DDBJ databases">
        <title>The isolate Caproiciproducens sp. 7D4C2 produces n-caproate at mildly acidic conditions from hexoses: genome and rBOX comparison with related strains and chain-elongating bacteria.</title>
        <authorList>
            <person name="Esquivel-Elizondo S."/>
            <person name="Bagci C."/>
            <person name="Temovska M."/>
            <person name="Jeon B.S."/>
            <person name="Bessarab I."/>
            <person name="Williams R.B.H."/>
            <person name="Huson D.H."/>
            <person name="Angenent L.T."/>
        </authorList>
    </citation>
    <scope>NUCLEOTIDE SEQUENCE [LARGE SCALE GENOMIC DNA]</scope>
    <source>
        <strain evidence="5 6">7D4C2</strain>
    </source>
</reference>
<dbReference type="Pfam" id="PF00356">
    <property type="entry name" value="LacI"/>
    <property type="match status" value="1"/>
</dbReference>
<dbReference type="EMBL" id="CP060286">
    <property type="protein sequence ID" value="QNK39241.1"/>
    <property type="molecule type" value="Genomic_DNA"/>
</dbReference>
<sequence length="331" mass="36660">MATIKDIANELNLSVSTVSKGLSGASDVSDKTRQLILNTALKMGYVPKQNRAGADPTRICVFIENMGYERIEQFGYDIIVGFKLEAAAKKWDVSIVPLAMNQESEYNYDDYMTANHYAAGFLLGFTLHNDFIAQMQKTKIPTVLLDNVVYNKNVACVGVDNQQGIFHVVEHLAELGHRNIAMLNGETISRVSQERLDGFRLGMEKCGLTVREELVAHGDYMADCADKFVGYFIREGATAIVCASDLLAHGVLRELYRMGLRVPDDVSVAGFDDLPLASYTTPSLTTIRQNRLAIGKNVCMVMEQIMNGNHVNRLLLMPELVVRESTGKPKA</sequence>
<keyword evidence="1" id="KW-0805">Transcription regulation</keyword>
<evidence type="ECO:0000256" key="2">
    <source>
        <dbReference type="ARBA" id="ARBA00023125"/>
    </source>
</evidence>
<dbReference type="Gene3D" id="3.40.50.2300">
    <property type="match status" value="2"/>
</dbReference>
<evidence type="ECO:0000313" key="5">
    <source>
        <dbReference type="EMBL" id="QNK39241.1"/>
    </source>
</evidence>
<dbReference type="GO" id="GO:0000976">
    <property type="term" value="F:transcription cis-regulatory region binding"/>
    <property type="evidence" value="ECO:0007669"/>
    <property type="project" value="TreeGrafter"/>
</dbReference>
<protein>
    <submittedName>
        <fullName evidence="5">LacI family DNA-binding transcriptional regulator</fullName>
    </submittedName>
</protein>
<dbReference type="GO" id="GO:0003700">
    <property type="term" value="F:DNA-binding transcription factor activity"/>
    <property type="evidence" value="ECO:0007669"/>
    <property type="project" value="TreeGrafter"/>
</dbReference>
<name>A0A7G8T6K0_9FIRM</name>
<dbReference type="PANTHER" id="PTHR30146:SF109">
    <property type="entry name" value="HTH-TYPE TRANSCRIPTIONAL REGULATOR GALS"/>
    <property type="match status" value="1"/>
</dbReference>
<dbReference type="InterPro" id="IPR028082">
    <property type="entry name" value="Peripla_BP_I"/>
</dbReference>
<dbReference type="Gene3D" id="1.10.260.40">
    <property type="entry name" value="lambda repressor-like DNA-binding domains"/>
    <property type="match status" value="1"/>
</dbReference>
<dbReference type="KEGG" id="cfem:HCR03_10715"/>
<dbReference type="InterPro" id="IPR000843">
    <property type="entry name" value="HTH_LacI"/>
</dbReference>
<gene>
    <name evidence="5" type="ORF">HCR03_10715</name>
</gene>
<dbReference type="CDD" id="cd06267">
    <property type="entry name" value="PBP1_LacI_sugar_binding-like"/>
    <property type="match status" value="1"/>
</dbReference>
<dbReference type="CDD" id="cd01392">
    <property type="entry name" value="HTH_LacI"/>
    <property type="match status" value="1"/>
</dbReference>
<dbReference type="InterPro" id="IPR010982">
    <property type="entry name" value="Lambda_DNA-bd_dom_sf"/>
</dbReference>
<dbReference type="SMART" id="SM00354">
    <property type="entry name" value="HTH_LACI"/>
    <property type="match status" value="1"/>
</dbReference>
<dbReference type="Pfam" id="PF13377">
    <property type="entry name" value="Peripla_BP_3"/>
    <property type="match status" value="1"/>
</dbReference>
<proteinExistence type="predicted"/>
<dbReference type="PANTHER" id="PTHR30146">
    <property type="entry name" value="LACI-RELATED TRANSCRIPTIONAL REPRESSOR"/>
    <property type="match status" value="1"/>
</dbReference>
<dbReference type="PROSITE" id="PS50932">
    <property type="entry name" value="HTH_LACI_2"/>
    <property type="match status" value="1"/>
</dbReference>
<organism evidence="5 6">
    <name type="scientific">Caproicibacter fermentans</name>
    <dbReference type="NCBI Taxonomy" id="2576756"/>
    <lineage>
        <taxon>Bacteria</taxon>
        <taxon>Bacillati</taxon>
        <taxon>Bacillota</taxon>
        <taxon>Clostridia</taxon>
        <taxon>Eubacteriales</taxon>
        <taxon>Acutalibacteraceae</taxon>
        <taxon>Caproicibacter</taxon>
    </lineage>
</organism>
<keyword evidence="3" id="KW-0804">Transcription</keyword>
<dbReference type="RefSeq" id="WP_187034210.1">
    <property type="nucleotide sequence ID" value="NZ_CP060286.1"/>
</dbReference>
<accession>A0A7G8T6K0</accession>
<dbReference type="Proteomes" id="UP000515909">
    <property type="component" value="Chromosome"/>
</dbReference>
<dbReference type="SUPFAM" id="SSF53822">
    <property type="entry name" value="Periplasmic binding protein-like I"/>
    <property type="match status" value="1"/>
</dbReference>
<evidence type="ECO:0000259" key="4">
    <source>
        <dbReference type="PROSITE" id="PS50932"/>
    </source>
</evidence>
<evidence type="ECO:0000256" key="1">
    <source>
        <dbReference type="ARBA" id="ARBA00023015"/>
    </source>
</evidence>
<evidence type="ECO:0000313" key="6">
    <source>
        <dbReference type="Proteomes" id="UP000515909"/>
    </source>
</evidence>
<dbReference type="InterPro" id="IPR046335">
    <property type="entry name" value="LacI/GalR-like_sensor"/>
</dbReference>
<feature type="domain" description="HTH lacI-type" evidence="4">
    <location>
        <begin position="2"/>
        <end position="53"/>
    </location>
</feature>
<dbReference type="AlphaFoldDB" id="A0A7G8T6K0"/>
<keyword evidence="2 5" id="KW-0238">DNA-binding</keyword>